<keyword evidence="1" id="KW-0472">Membrane</keyword>
<reference evidence="2" key="1">
    <citation type="submission" date="2022-01" db="EMBL/GenBank/DDBJ databases">
        <title>Paenibacillus spongiae sp. nov., isolated from marine sponge.</title>
        <authorList>
            <person name="Li Z."/>
            <person name="Zhang M."/>
        </authorList>
    </citation>
    <scope>NUCLEOTIDE SEQUENCE</scope>
    <source>
        <strain evidence="2">PHS-Z3</strain>
    </source>
</reference>
<keyword evidence="3" id="KW-1185">Reference proteome</keyword>
<name>A0ABY5SK27_9BACL</name>
<sequence>MFKYLVKWVLNSLILIFMLQFYTGIPIWTAFMASALLTAITYVIGDRLVLREYNNTAATLTDGLVTLLFLYMAEVWFAWGLSNGNILFISAVVAVGEAFLHRYIFQDELKGAYKP</sequence>
<proteinExistence type="predicted"/>
<evidence type="ECO:0000313" key="3">
    <source>
        <dbReference type="Proteomes" id="UP001057877"/>
    </source>
</evidence>
<evidence type="ECO:0000256" key="1">
    <source>
        <dbReference type="SAM" id="Phobius"/>
    </source>
</evidence>
<feature type="transmembrane region" description="Helical" evidence="1">
    <location>
        <begin position="28"/>
        <end position="45"/>
    </location>
</feature>
<protein>
    <submittedName>
        <fullName evidence="2">YndM family protein</fullName>
    </submittedName>
</protein>
<gene>
    <name evidence="2" type="ORF">L1F29_14455</name>
</gene>
<keyword evidence="1" id="KW-0812">Transmembrane</keyword>
<feature type="transmembrane region" description="Helical" evidence="1">
    <location>
        <begin position="85"/>
        <end position="105"/>
    </location>
</feature>
<dbReference type="EMBL" id="CP091430">
    <property type="protein sequence ID" value="UVI32958.1"/>
    <property type="molecule type" value="Genomic_DNA"/>
</dbReference>
<keyword evidence="1" id="KW-1133">Transmembrane helix</keyword>
<accession>A0ABY5SK27</accession>
<dbReference type="Proteomes" id="UP001057877">
    <property type="component" value="Chromosome"/>
</dbReference>
<dbReference type="InterPro" id="IPR019649">
    <property type="entry name" value="DUF2512"/>
</dbReference>
<dbReference type="RefSeq" id="WP_258389009.1">
    <property type="nucleotide sequence ID" value="NZ_CP091430.1"/>
</dbReference>
<feature type="transmembrane region" description="Helical" evidence="1">
    <location>
        <begin position="57"/>
        <end position="79"/>
    </location>
</feature>
<dbReference type="Pfam" id="PF10710">
    <property type="entry name" value="DUF2512"/>
    <property type="match status" value="1"/>
</dbReference>
<organism evidence="2 3">
    <name type="scientific">Paenibacillus spongiae</name>
    <dbReference type="NCBI Taxonomy" id="2909671"/>
    <lineage>
        <taxon>Bacteria</taxon>
        <taxon>Bacillati</taxon>
        <taxon>Bacillota</taxon>
        <taxon>Bacilli</taxon>
        <taxon>Bacillales</taxon>
        <taxon>Paenibacillaceae</taxon>
        <taxon>Paenibacillus</taxon>
    </lineage>
</organism>
<evidence type="ECO:0000313" key="2">
    <source>
        <dbReference type="EMBL" id="UVI32958.1"/>
    </source>
</evidence>